<dbReference type="SMART" id="SM00043">
    <property type="entry name" value="CY"/>
    <property type="match status" value="1"/>
</dbReference>
<proteinExistence type="inferred from homology"/>
<keyword evidence="5" id="KW-0472">Membrane</keyword>
<dbReference type="AlphaFoldDB" id="A0A834H222"/>
<keyword evidence="1 3" id="KW-0646">Protease inhibitor</keyword>
<evidence type="ECO:0000256" key="1">
    <source>
        <dbReference type="ARBA" id="ARBA00022690"/>
    </source>
</evidence>
<dbReference type="CDD" id="cd00042">
    <property type="entry name" value="CY"/>
    <property type="match status" value="1"/>
</dbReference>
<name>A0A834H222_RHOSS</name>
<protein>
    <recommendedName>
        <fullName evidence="3">Cysteine proteinase inhibitor</fullName>
    </recommendedName>
</protein>
<comment type="caution">
    <text evidence="7">The sequence shown here is derived from an EMBL/GenBank/DDBJ whole genome shotgun (WGS) entry which is preliminary data.</text>
</comment>
<dbReference type="SUPFAM" id="SSF54403">
    <property type="entry name" value="Cystatin/monellin"/>
    <property type="match status" value="2"/>
</dbReference>
<dbReference type="Gene3D" id="3.10.450.10">
    <property type="match status" value="1"/>
</dbReference>
<dbReference type="InterPro" id="IPR000010">
    <property type="entry name" value="Cystatin_dom"/>
</dbReference>
<gene>
    <name evidence="7" type="ORF">RHSIM_Rhsim04G0117000</name>
</gene>
<keyword evidence="5" id="KW-0812">Transmembrane</keyword>
<dbReference type="OrthoDB" id="1908104at2759"/>
<evidence type="ECO:0000256" key="2">
    <source>
        <dbReference type="ARBA" id="ARBA00022704"/>
    </source>
</evidence>
<dbReference type="Pfam" id="PF16845">
    <property type="entry name" value="SQAPI"/>
    <property type="match status" value="1"/>
</dbReference>
<organism evidence="7 8">
    <name type="scientific">Rhododendron simsii</name>
    <name type="common">Sims's rhododendron</name>
    <dbReference type="NCBI Taxonomy" id="118357"/>
    <lineage>
        <taxon>Eukaryota</taxon>
        <taxon>Viridiplantae</taxon>
        <taxon>Streptophyta</taxon>
        <taxon>Embryophyta</taxon>
        <taxon>Tracheophyta</taxon>
        <taxon>Spermatophyta</taxon>
        <taxon>Magnoliopsida</taxon>
        <taxon>eudicotyledons</taxon>
        <taxon>Gunneridae</taxon>
        <taxon>Pentapetalae</taxon>
        <taxon>asterids</taxon>
        <taxon>Ericales</taxon>
        <taxon>Ericaceae</taxon>
        <taxon>Ericoideae</taxon>
        <taxon>Rhodoreae</taxon>
        <taxon>Rhododendron</taxon>
    </lineage>
</organism>
<comment type="similarity">
    <text evidence="3">Belongs to the cystatin family. Phytocystatin subfamily.</text>
</comment>
<keyword evidence="5" id="KW-1133">Transmembrane helix</keyword>
<dbReference type="InterPro" id="IPR046350">
    <property type="entry name" value="Cystatin_sf"/>
</dbReference>
<dbReference type="InterPro" id="IPR018073">
    <property type="entry name" value="Prot_inh_cystat_CS"/>
</dbReference>
<accession>A0A834H222</accession>
<reference evidence="7" key="1">
    <citation type="submission" date="2019-11" db="EMBL/GenBank/DDBJ databases">
        <authorList>
            <person name="Liu Y."/>
            <person name="Hou J."/>
            <person name="Li T.-Q."/>
            <person name="Guan C.-H."/>
            <person name="Wu X."/>
            <person name="Wu H.-Z."/>
            <person name="Ling F."/>
            <person name="Zhang R."/>
            <person name="Shi X.-G."/>
            <person name="Ren J.-P."/>
            <person name="Chen E.-F."/>
            <person name="Sun J.-M."/>
        </authorList>
    </citation>
    <scope>NUCLEOTIDE SEQUENCE</scope>
    <source>
        <strain evidence="7">Adult_tree_wgs_1</strain>
        <tissue evidence="7">Leaves</tissue>
    </source>
</reference>
<dbReference type="EMBL" id="WJXA01000004">
    <property type="protein sequence ID" value="KAF7146160.1"/>
    <property type="molecule type" value="Genomic_DNA"/>
</dbReference>
<feature type="domain" description="Cystatin" evidence="6">
    <location>
        <begin position="114"/>
        <end position="208"/>
    </location>
</feature>
<evidence type="ECO:0000313" key="7">
    <source>
        <dbReference type="EMBL" id="KAF7146160.1"/>
    </source>
</evidence>
<dbReference type="Proteomes" id="UP000626092">
    <property type="component" value="Unassembled WGS sequence"/>
</dbReference>
<sequence>MVTMKKLWKQSILVSQEGQSGQTDPTQATETRTTKSSIPKQGFQTHARIWNSKEIRLIHHSVNSETQVGEMTIMKLCNPYRLVGSVSLMLLVVLSAFCDLGFSKDDGLIRMKPVVVGGVRDVAGMHNSAEIESIGRFAVDEHNKKEVVLENALLEFTRVVKAKEQVVAGMMYHLTLEAIDAGKREIYQAKVWVKPWLNFKQLQEFKHTCDGHSYISADFGVKRDGPEQGWRPVPTYDPTVKGAAYHAVKTIQRMSNSLSPYELLEILLAKVKAIENYTKFDMLLKVKWGTKEVKFKVIVNKSIEGKFFVNQMVEDHS</sequence>
<dbReference type="PROSITE" id="PS00287">
    <property type="entry name" value="CYSTATIN"/>
    <property type="match status" value="1"/>
</dbReference>
<keyword evidence="2 3" id="KW-0789">Thiol protease inhibitor</keyword>
<dbReference type="InterPro" id="IPR027214">
    <property type="entry name" value="Cystatin"/>
</dbReference>
<evidence type="ECO:0000259" key="6">
    <source>
        <dbReference type="SMART" id="SM00043"/>
    </source>
</evidence>
<feature type="region of interest" description="Disordered" evidence="4">
    <location>
        <begin position="16"/>
        <end position="35"/>
    </location>
</feature>
<keyword evidence="8" id="KW-1185">Reference proteome</keyword>
<dbReference type="GO" id="GO:0004869">
    <property type="term" value="F:cysteine-type endopeptidase inhibitor activity"/>
    <property type="evidence" value="ECO:0007669"/>
    <property type="project" value="UniProtKB-KW"/>
</dbReference>
<evidence type="ECO:0000313" key="8">
    <source>
        <dbReference type="Proteomes" id="UP000626092"/>
    </source>
</evidence>
<evidence type="ECO:0000256" key="5">
    <source>
        <dbReference type="SAM" id="Phobius"/>
    </source>
</evidence>
<feature type="transmembrane region" description="Helical" evidence="5">
    <location>
        <begin position="82"/>
        <end position="102"/>
    </location>
</feature>
<dbReference type="PANTHER" id="PTHR11413:SF110">
    <property type="entry name" value="CYSTEINE PROTEINASE INHIBITOR 6"/>
    <property type="match status" value="1"/>
</dbReference>
<evidence type="ECO:0000256" key="4">
    <source>
        <dbReference type="SAM" id="MobiDB-lite"/>
    </source>
</evidence>
<dbReference type="PANTHER" id="PTHR11413">
    <property type="entry name" value="CYSTATIN FAMILY MEMBER"/>
    <property type="match status" value="1"/>
</dbReference>
<evidence type="ECO:0000256" key="3">
    <source>
        <dbReference type="RuleBase" id="RU362130"/>
    </source>
</evidence>